<keyword evidence="8" id="KW-0677">Repeat</keyword>
<evidence type="ECO:0000256" key="4">
    <source>
        <dbReference type="ARBA" id="ARBA00012839"/>
    </source>
</evidence>
<keyword evidence="9" id="KW-0256">Endoplasmic reticulum</keyword>
<dbReference type="PANTHER" id="PTHR10050">
    <property type="entry name" value="DOLICHYL-PHOSPHATE-MANNOSE--PROTEIN MANNOSYLTRANSFERASE"/>
    <property type="match status" value="1"/>
</dbReference>
<dbReference type="Proteomes" id="UP001652620">
    <property type="component" value="Chromosome 2"/>
</dbReference>
<evidence type="ECO:0000256" key="3">
    <source>
        <dbReference type="ARBA" id="ARBA00007222"/>
    </source>
</evidence>
<evidence type="ECO:0000256" key="8">
    <source>
        <dbReference type="ARBA" id="ARBA00022737"/>
    </source>
</evidence>
<keyword evidence="10 15" id="KW-1133">Transmembrane helix</keyword>
<dbReference type="RefSeq" id="XP_049305918.1">
    <property type="nucleotide sequence ID" value="XM_049449961.1"/>
</dbReference>
<organism evidence="17 18">
    <name type="scientific">Bactrocera dorsalis</name>
    <name type="common">Oriental fruit fly</name>
    <name type="synonym">Dacus dorsalis</name>
    <dbReference type="NCBI Taxonomy" id="27457"/>
    <lineage>
        <taxon>Eukaryota</taxon>
        <taxon>Metazoa</taxon>
        <taxon>Ecdysozoa</taxon>
        <taxon>Arthropoda</taxon>
        <taxon>Hexapoda</taxon>
        <taxon>Insecta</taxon>
        <taxon>Pterygota</taxon>
        <taxon>Neoptera</taxon>
        <taxon>Endopterygota</taxon>
        <taxon>Diptera</taxon>
        <taxon>Brachycera</taxon>
        <taxon>Muscomorpha</taxon>
        <taxon>Tephritoidea</taxon>
        <taxon>Tephritidae</taxon>
        <taxon>Bactrocera</taxon>
        <taxon>Bactrocera</taxon>
    </lineage>
</organism>
<dbReference type="PANTHER" id="PTHR10050:SF46">
    <property type="entry name" value="PROTEIN O-MANNOSYL-TRANSFERASE 2"/>
    <property type="match status" value="1"/>
</dbReference>
<evidence type="ECO:0000256" key="2">
    <source>
        <dbReference type="ARBA" id="ARBA00004922"/>
    </source>
</evidence>
<feature type="transmembrane region" description="Helical" evidence="15">
    <location>
        <begin position="675"/>
        <end position="693"/>
    </location>
</feature>
<dbReference type="EC" id="2.4.1.109" evidence="4"/>
<dbReference type="InterPro" id="IPR032421">
    <property type="entry name" value="PMT_4TMC"/>
</dbReference>
<proteinExistence type="inferred from homology"/>
<dbReference type="CDD" id="cd23282">
    <property type="entry name" value="beta-trefoil_MIR_POMT2"/>
    <property type="match status" value="1"/>
</dbReference>
<dbReference type="InterPro" id="IPR003342">
    <property type="entry name" value="ArnT-like_N"/>
</dbReference>
<dbReference type="InterPro" id="IPR036300">
    <property type="entry name" value="MIR_dom_sf"/>
</dbReference>
<feature type="transmembrane region" description="Helical" evidence="15">
    <location>
        <begin position="644"/>
        <end position="663"/>
    </location>
</feature>
<comment type="subcellular location">
    <subcellularLocation>
        <location evidence="1">Endoplasmic reticulum membrane</location>
        <topology evidence="1">Multi-pass membrane protein</topology>
    </subcellularLocation>
</comment>
<evidence type="ECO:0000313" key="18">
    <source>
        <dbReference type="RefSeq" id="XP_049305918.1"/>
    </source>
</evidence>
<sequence>MHFQEYHVYLCISFPSKIKRSTINNIQSDDTCYICNRIENNNKTVLHSTILISYRQKRNKWITFGTIIILTICTRYYKVTEPDHVCWDETHFGKMGSWYINRTFFFDVHPPLGKMLIGLSGYVTGYNGTYPFEKPGDKYNGSRYEGMRYFCTTLGALIMPMAFDTVYELTQSTEAAVISSLYLIFDVGLVTLNQYILLDPILLFFLTASVWGMTKASNLTETGNSYTLSWWVWLFFTGTMLACTTSTKFVGLFVVMLVGLHTIQQLWIIFGDMRKPITETVKQIACRTIALILWPIILYMYFFYIHLIVLNRSGTGDGFYSSAFQSRLIGNSLYNVSMPRDVTYGAIVTIKNHKTGGGYLHSHYHLYPKGIGARQQQVTTYTHKDDNNKWLIKPYNKDSIDNLKYISHGALIRLEHVATRRNLHSHGEPAPLTKRHLQITGYGEDGQGDANDIWQVLLVDGKQNTSVKTVTTKFLLIHYLQNCALTTSGQQLPKWGFEQQEVSCNPNLRDKNAFWNVEDNRNEKLPTVNLNMYAPSFLSTFMESHAVMFQGNAGLKPKEGELTSKPWQWPINYRGQYFSGSSYRIYLLGNPIIWWSNLAFLILFVLVSSVTIIKQRRLDGRRFVERNCAEETYSNNGKQEKQQTILNAAFWLFTGWITHYVPFWTMGRILYFHHYFPAVIFNSMLAGVMFKYVSSYLPKWVQHTLLGGMISGLAYSFKLFSPLAYGMSGPLSNEHNSTMYGLRWLSSWEF</sequence>
<evidence type="ECO:0000256" key="12">
    <source>
        <dbReference type="ARBA" id="ARBA00039583"/>
    </source>
</evidence>
<evidence type="ECO:0000256" key="5">
    <source>
        <dbReference type="ARBA" id="ARBA00022676"/>
    </source>
</evidence>
<feature type="domain" description="MIR" evidence="16">
    <location>
        <begin position="403"/>
        <end position="459"/>
    </location>
</feature>
<dbReference type="Pfam" id="PF02815">
    <property type="entry name" value="MIR"/>
    <property type="match status" value="1"/>
</dbReference>
<evidence type="ECO:0000256" key="7">
    <source>
        <dbReference type="ARBA" id="ARBA00022692"/>
    </source>
</evidence>
<keyword evidence="6" id="KW-0808">Transferase</keyword>
<evidence type="ECO:0000256" key="11">
    <source>
        <dbReference type="ARBA" id="ARBA00023136"/>
    </source>
</evidence>
<dbReference type="GeneID" id="105227653"/>
<dbReference type="InterPro" id="IPR016093">
    <property type="entry name" value="MIR_motif"/>
</dbReference>
<feature type="transmembrane region" description="Helical" evidence="15">
    <location>
        <begin position="705"/>
        <end position="725"/>
    </location>
</feature>
<dbReference type="SMART" id="SM00472">
    <property type="entry name" value="MIR"/>
    <property type="match status" value="3"/>
</dbReference>
<feature type="transmembrane region" description="Helical" evidence="15">
    <location>
        <begin position="284"/>
        <end position="304"/>
    </location>
</feature>
<evidence type="ECO:0000259" key="16">
    <source>
        <dbReference type="PROSITE" id="PS50919"/>
    </source>
</evidence>
<evidence type="ECO:0000256" key="9">
    <source>
        <dbReference type="ARBA" id="ARBA00022824"/>
    </source>
</evidence>
<reference evidence="17" key="1">
    <citation type="submission" date="2025-05" db="UniProtKB">
        <authorList>
            <consortium name="RefSeq"/>
        </authorList>
    </citation>
    <scope>NUCLEOTIDE SEQUENCE [LARGE SCALE GENOMIC DNA]</scope>
</reference>
<reference evidence="18" key="2">
    <citation type="submission" date="2025-08" db="UniProtKB">
        <authorList>
            <consortium name="RefSeq"/>
        </authorList>
    </citation>
    <scope>IDENTIFICATION</scope>
    <source>
        <tissue evidence="18">Adult</tissue>
    </source>
</reference>
<name>A0ABM3J9M1_BACDO</name>
<evidence type="ECO:0000256" key="6">
    <source>
        <dbReference type="ARBA" id="ARBA00022679"/>
    </source>
</evidence>
<keyword evidence="7 15" id="KW-0812">Transmembrane</keyword>
<feature type="transmembrane region" description="Helical" evidence="15">
    <location>
        <begin position="230"/>
        <end position="263"/>
    </location>
</feature>
<comment type="pathway">
    <text evidence="2">Protein modification; protein glycosylation.</text>
</comment>
<keyword evidence="17" id="KW-1185">Reference proteome</keyword>
<dbReference type="InterPro" id="IPR027005">
    <property type="entry name" value="PMT-like"/>
</dbReference>
<gene>
    <name evidence="18" type="primary">LOC105227653</name>
</gene>
<evidence type="ECO:0000256" key="10">
    <source>
        <dbReference type="ARBA" id="ARBA00022989"/>
    </source>
</evidence>
<feature type="domain" description="MIR" evidence="16">
    <location>
        <begin position="464"/>
        <end position="520"/>
    </location>
</feature>
<protein>
    <recommendedName>
        <fullName evidence="12">Protein O-mannosyl-transferase 2</fullName>
        <ecNumber evidence="4">2.4.1.109</ecNumber>
    </recommendedName>
</protein>
<feature type="transmembrane region" description="Helical" evidence="15">
    <location>
        <begin position="592"/>
        <end position="613"/>
    </location>
</feature>
<keyword evidence="11 15" id="KW-0472">Membrane</keyword>
<feature type="domain" description="MIR" evidence="16">
    <location>
        <begin position="339"/>
        <end position="395"/>
    </location>
</feature>
<evidence type="ECO:0000256" key="15">
    <source>
        <dbReference type="SAM" id="Phobius"/>
    </source>
</evidence>
<dbReference type="PROSITE" id="PS50919">
    <property type="entry name" value="MIR"/>
    <property type="match status" value="3"/>
</dbReference>
<evidence type="ECO:0000256" key="13">
    <source>
        <dbReference type="ARBA" id="ARBA00045085"/>
    </source>
</evidence>
<evidence type="ECO:0000313" key="17">
    <source>
        <dbReference type="Proteomes" id="UP001652620"/>
    </source>
</evidence>
<accession>A0ABM3J9M1</accession>
<comment type="catalytic activity">
    <reaction evidence="14">
        <text>a di-trans,poly-cis-dolichyl beta-D-mannosyl phosphate + L-seryl-[protein] = 3-O-(alpha-D-mannosyl)-L-seryl-[protein] + a di-trans,poly-cis-dolichyl phosphate + H(+)</text>
        <dbReference type="Rhea" id="RHEA:17377"/>
        <dbReference type="Rhea" id="RHEA-COMP:9863"/>
        <dbReference type="Rhea" id="RHEA-COMP:13546"/>
        <dbReference type="Rhea" id="RHEA-COMP:19498"/>
        <dbReference type="Rhea" id="RHEA-COMP:19501"/>
        <dbReference type="ChEBI" id="CHEBI:15378"/>
        <dbReference type="ChEBI" id="CHEBI:29999"/>
        <dbReference type="ChEBI" id="CHEBI:57683"/>
        <dbReference type="ChEBI" id="CHEBI:58211"/>
        <dbReference type="ChEBI" id="CHEBI:137321"/>
        <dbReference type="EC" id="2.4.1.109"/>
    </reaction>
</comment>
<dbReference type="SUPFAM" id="SSF82109">
    <property type="entry name" value="MIR domain"/>
    <property type="match status" value="1"/>
</dbReference>
<feature type="transmembrane region" description="Helical" evidence="15">
    <location>
        <begin position="181"/>
        <end position="210"/>
    </location>
</feature>
<evidence type="ECO:0000256" key="14">
    <source>
        <dbReference type="ARBA" id="ARBA00045102"/>
    </source>
</evidence>
<comment type="catalytic activity">
    <reaction evidence="13">
        <text>a di-trans,poly-cis-dolichyl beta-D-mannosyl phosphate + L-threonyl-[protein] = 3-O-(alpha-D-mannosyl)-L-threonyl-[protein] + a di-trans,poly-cis-dolichyl phosphate + H(+)</text>
        <dbReference type="Rhea" id="RHEA:53396"/>
        <dbReference type="Rhea" id="RHEA-COMP:11060"/>
        <dbReference type="Rhea" id="RHEA-COMP:13547"/>
        <dbReference type="Rhea" id="RHEA-COMP:19498"/>
        <dbReference type="Rhea" id="RHEA-COMP:19501"/>
        <dbReference type="ChEBI" id="CHEBI:15378"/>
        <dbReference type="ChEBI" id="CHEBI:30013"/>
        <dbReference type="ChEBI" id="CHEBI:57683"/>
        <dbReference type="ChEBI" id="CHEBI:58211"/>
        <dbReference type="ChEBI" id="CHEBI:137323"/>
        <dbReference type="EC" id="2.4.1.109"/>
    </reaction>
</comment>
<dbReference type="Pfam" id="PF02366">
    <property type="entry name" value="PMT"/>
    <property type="match status" value="1"/>
</dbReference>
<dbReference type="Gene3D" id="2.80.10.50">
    <property type="match status" value="1"/>
</dbReference>
<dbReference type="Pfam" id="PF16192">
    <property type="entry name" value="PMT_4TMC"/>
    <property type="match status" value="1"/>
</dbReference>
<comment type="similarity">
    <text evidence="3">Belongs to the glycosyltransferase 39 family.</text>
</comment>
<keyword evidence="5" id="KW-0328">Glycosyltransferase</keyword>
<evidence type="ECO:0000256" key="1">
    <source>
        <dbReference type="ARBA" id="ARBA00004477"/>
    </source>
</evidence>